<dbReference type="AlphaFoldDB" id="A0A4V1NV24"/>
<comment type="subcellular location">
    <subcellularLocation>
        <location evidence="1">Cell outer membrane</location>
    </subcellularLocation>
</comment>
<name>A0A4V1NV24_9BACT</name>
<dbReference type="InterPro" id="IPR008969">
    <property type="entry name" value="CarboxyPept-like_regulatory"/>
</dbReference>
<evidence type="ECO:0000313" key="6">
    <source>
        <dbReference type="EMBL" id="RXS94272.1"/>
    </source>
</evidence>
<dbReference type="Pfam" id="PF25183">
    <property type="entry name" value="OMP_b-brl_4"/>
    <property type="match status" value="1"/>
</dbReference>
<dbReference type="Gene3D" id="2.40.170.20">
    <property type="entry name" value="TonB-dependent receptor, beta-barrel domain"/>
    <property type="match status" value="1"/>
</dbReference>
<sequence length="1108" mass="119617">MDRNWRRDSLLALLICVLMLGMAAPALAQAVGASLNGQIVDPTGAAIPGATVTVKNTGTGLTLTSKSSEVGTYRVAPLPPGDYTLSVQASGFQSYLQQGITITVDTPATQNVTLKTGDVQQTVTVTANAELLNTTSGSLGQTIDSTSVSQLPLNGRSPSTLVYLAPGMTSGGNTYSQTGFSFPTETTVSANGGTQGSTYFLLDGVPNMDTYLGLPAPFPNADATQEFRVITNNFNAAYGFAPGAVVSIQTKSGTNDIHGGAFDFYRDKVFNAKDWFSHEVNPLHQNQFGGYAGAPIIKNKLFVFANYQGTRNASASTSLSSYLPTQAMLNGDFSAYSSSGQETLPAPFHMVNGVPNQIDPSLYSAVAVKVASDALPLGQQADGLTYYTSPAFINQFDEGTSRLDYDITPNHRLSLRSFVNSFIQPSGDVPGNLLAMNNNWTYDFAINERYYNETLNYTWTISPSTVNVLSAFWTQMNAVNGAEADTKEGQPFCWSNYIDVTELPGQCYVEGFSVGGDGFNVGYYEPSSEGRTTYGLYDQLTKTIGTHTLSFGVDVQHQSAAEQTQYPAAPILDFSGEYTGVGLADYLLGDLSSYTQGAGEIAAVHGWQPGFFAQDEYRFRPNLTLTAGLRWDPNIPPQIVNGRAATFVPGQQSTVYPNAPVGLVFPGDTGIGDGLMRTTYGYWEPRIGVAWQPRSLPHTSVHAGFGLFTSPMIYSDYNHTADNAPFAPTYSLYGTGTTPLDLAAPWSTFAGTNYVSPFPPFASSSYKPASTVAFNSGLSIPATIDPGFKLGTTQSWNVTLEQQIGQAMVLRLAYVGSQTYHAPFILDRNPGVYASAGARSQYTQFGEILDMLSYGTANYHALQVSLERRLSHNLQFQTNFSWSKTQDLASSANISFGTNQLGDPFNLAWSHGISSENVPLRWVGNLTYTTPELRAHNGLLRQVLGSWELSLITTAQSGFPFSVSGGFGANESEALQYEDRADRVSGQGLEVRKGGKSNWINSYYNVNAFVENQPGTFGDSDKNLMQAPPLTYTDAGLFKNFPFLERYNLQFRWEMFNAFNQPSFAAPNSTNQLSYDSTIGNVGGSEGKITATGSEPARIGQMALKLTF</sequence>
<feature type="chain" id="PRO_5020531374" description="TonB-dependent transporter Oar-like beta-barrel domain-containing protein" evidence="4">
    <location>
        <begin position="29"/>
        <end position="1108"/>
    </location>
</feature>
<evidence type="ECO:0000313" key="7">
    <source>
        <dbReference type="Proteomes" id="UP000290253"/>
    </source>
</evidence>
<dbReference type="InterPro" id="IPR036942">
    <property type="entry name" value="Beta-barrel_TonB_sf"/>
</dbReference>
<dbReference type="EMBL" id="SDMK01000003">
    <property type="protein sequence ID" value="RXS94272.1"/>
    <property type="molecule type" value="Genomic_DNA"/>
</dbReference>
<keyword evidence="2" id="KW-0472">Membrane</keyword>
<gene>
    <name evidence="6" type="ORF">ESZ00_14300</name>
</gene>
<reference evidence="6 7" key="1">
    <citation type="journal article" date="2016" name="Int. J. Syst. Evol. Microbiol.">
        <title>Acidipila dinghuensis sp. nov., an acidobacterium isolated from forest soil.</title>
        <authorList>
            <person name="Jiang Y.W."/>
            <person name="Wang J."/>
            <person name="Chen M.H."/>
            <person name="Lv Y.Y."/>
            <person name="Qiu L.H."/>
        </authorList>
    </citation>
    <scope>NUCLEOTIDE SEQUENCE [LARGE SCALE GENOMIC DNA]</scope>
    <source>
        <strain evidence="6 7">DHOF10</strain>
    </source>
</reference>
<accession>A0A4V1NV24</accession>
<feature type="domain" description="TonB-dependent transporter Oar-like beta-barrel" evidence="5">
    <location>
        <begin position="250"/>
        <end position="1101"/>
    </location>
</feature>
<keyword evidence="3" id="KW-0998">Cell outer membrane</keyword>
<keyword evidence="4" id="KW-0732">Signal</keyword>
<dbReference type="RefSeq" id="WP_129209010.1">
    <property type="nucleotide sequence ID" value="NZ_BMGU01000005.1"/>
</dbReference>
<comment type="caution">
    <text evidence="6">The sequence shown here is derived from an EMBL/GenBank/DDBJ whole genome shotgun (WGS) entry which is preliminary data.</text>
</comment>
<evidence type="ECO:0000256" key="4">
    <source>
        <dbReference type="SAM" id="SignalP"/>
    </source>
</evidence>
<organism evidence="6 7">
    <name type="scientific">Silvibacterium dinghuense</name>
    <dbReference type="NCBI Taxonomy" id="1560006"/>
    <lineage>
        <taxon>Bacteria</taxon>
        <taxon>Pseudomonadati</taxon>
        <taxon>Acidobacteriota</taxon>
        <taxon>Terriglobia</taxon>
        <taxon>Terriglobales</taxon>
        <taxon>Acidobacteriaceae</taxon>
        <taxon>Silvibacterium</taxon>
    </lineage>
</organism>
<evidence type="ECO:0000259" key="5">
    <source>
        <dbReference type="Pfam" id="PF25183"/>
    </source>
</evidence>
<dbReference type="Proteomes" id="UP000290253">
    <property type="component" value="Unassembled WGS sequence"/>
</dbReference>
<keyword evidence="7" id="KW-1185">Reference proteome</keyword>
<dbReference type="SUPFAM" id="SSF49464">
    <property type="entry name" value="Carboxypeptidase regulatory domain-like"/>
    <property type="match status" value="1"/>
</dbReference>
<dbReference type="InterPro" id="IPR057601">
    <property type="entry name" value="Oar-like_b-barrel"/>
</dbReference>
<evidence type="ECO:0000256" key="2">
    <source>
        <dbReference type="ARBA" id="ARBA00023136"/>
    </source>
</evidence>
<proteinExistence type="predicted"/>
<dbReference type="SUPFAM" id="SSF56935">
    <property type="entry name" value="Porins"/>
    <property type="match status" value="1"/>
</dbReference>
<dbReference type="GO" id="GO:0009279">
    <property type="term" value="C:cell outer membrane"/>
    <property type="evidence" value="ECO:0007669"/>
    <property type="project" value="UniProtKB-SubCell"/>
</dbReference>
<dbReference type="OrthoDB" id="97893at2"/>
<feature type="signal peptide" evidence="4">
    <location>
        <begin position="1"/>
        <end position="28"/>
    </location>
</feature>
<protein>
    <recommendedName>
        <fullName evidence="5">TonB-dependent transporter Oar-like beta-barrel domain-containing protein</fullName>
    </recommendedName>
</protein>
<evidence type="ECO:0000256" key="3">
    <source>
        <dbReference type="ARBA" id="ARBA00023237"/>
    </source>
</evidence>
<dbReference type="Gene3D" id="2.60.40.1120">
    <property type="entry name" value="Carboxypeptidase-like, regulatory domain"/>
    <property type="match status" value="1"/>
</dbReference>
<evidence type="ECO:0000256" key="1">
    <source>
        <dbReference type="ARBA" id="ARBA00004442"/>
    </source>
</evidence>
<dbReference type="Pfam" id="PF13620">
    <property type="entry name" value="CarboxypepD_reg"/>
    <property type="match status" value="1"/>
</dbReference>